<evidence type="ECO:0000313" key="2">
    <source>
        <dbReference type="EMBL" id="KIX90987.1"/>
    </source>
</evidence>
<keyword evidence="1" id="KW-0812">Transmembrane</keyword>
<dbReference type="EMBL" id="JXWY01000032">
    <property type="protein sequence ID" value="KIX90987.1"/>
    <property type="molecule type" value="Genomic_DNA"/>
</dbReference>
<feature type="transmembrane region" description="Helical" evidence="1">
    <location>
        <begin position="240"/>
        <end position="271"/>
    </location>
</feature>
<dbReference type="Proteomes" id="UP000254100">
    <property type="component" value="Unassembled WGS sequence"/>
</dbReference>
<sequence>MKKIILFLCVAISLTLSLIVIDLAKSYSFYNHIEKDSEKINFYFDTVPKKHDKEAWAYFTYLSKKYNVEITKVTYINDYKILINTTDNQLKQEADKDKNLKIFDSELKIKVFPLNKTNLTEEGIYYLKGKEKDARQVNALINQDVGSTDIMDNSIFDDLSLDFFSTSLTVFLIVLLFAVLLHDLLNQKEELKILYDLGYRKSQIVKFIIHRLSKIIWMYIVSSMVLTLLSYIMVYNDGYIHMALLIAVLIEVLLLIMLYIFIVVIVHFFVMRYARNSRSYSKYVLIAMYMMISVIAIVLVTMSTTQIISNYKDYQKQKISLKHWDITKDHYGTLVHHVGQVKSREIDKAVSIKMKTYFLSDENKGFIADMENFLNDGLYVYQYNEKKNADIEPEGKTVIIDENYLRKHPKKTVDNDDVLQYIKKEDKTQNILVPARFKQYKQEIIKNYNENFAGYRDIGNEPFSMDPTLHINIIWVKNDIDYFTYNARIGGAKNTIVAPIAIVETGNIDPLNYSHYFSNAYYFKSYLDNPYETIHEGLKKHKLDGVIQSAYAVYDTKVDIVKELQTEMYKYTGLALLTSITFIITTLTFIQIYFKSYQFQIFLKRSLGYSYWSIHKWMLFFLVMLHVLMGLLLLTSHNIIAISVFASITLIETLSVAFTFMKLNRENVNLVLKGKKDD</sequence>
<name>A0A0D6XQX6_9STAP</name>
<keyword evidence="4" id="KW-1185">Reference proteome</keyword>
<dbReference type="RefSeq" id="WP_044359762.1">
    <property type="nucleotide sequence ID" value="NZ_JXWY01000032.1"/>
</dbReference>
<dbReference type="AlphaFoldDB" id="A0A0D6XQX6"/>
<dbReference type="Proteomes" id="UP000032366">
    <property type="component" value="Unassembled WGS sequence"/>
</dbReference>
<dbReference type="EMBL" id="UHDT01000001">
    <property type="protein sequence ID" value="SUM57218.1"/>
    <property type="molecule type" value="Genomic_DNA"/>
</dbReference>
<dbReference type="OrthoDB" id="2414108at2"/>
<feature type="transmembrane region" description="Helical" evidence="1">
    <location>
        <begin position="283"/>
        <end position="302"/>
    </location>
</feature>
<protein>
    <submittedName>
        <fullName evidence="3">Uncharacterized protein conserved in bacteria</fullName>
    </submittedName>
</protein>
<feature type="transmembrane region" description="Helical" evidence="1">
    <location>
        <begin position="639"/>
        <end position="660"/>
    </location>
</feature>
<feature type="transmembrane region" description="Helical" evidence="1">
    <location>
        <begin position="614"/>
        <end position="633"/>
    </location>
</feature>
<feature type="transmembrane region" description="Helical" evidence="1">
    <location>
        <begin position="571"/>
        <end position="594"/>
    </location>
</feature>
<evidence type="ECO:0000313" key="5">
    <source>
        <dbReference type="Proteomes" id="UP000254100"/>
    </source>
</evidence>
<feature type="transmembrane region" description="Helical" evidence="1">
    <location>
        <begin position="216"/>
        <end position="234"/>
    </location>
</feature>
<reference evidence="3 5" key="2">
    <citation type="submission" date="2018-06" db="EMBL/GenBank/DDBJ databases">
        <authorList>
            <consortium name="Pathogen Informatics"/>
            <person name="Doyle S."/>
        </authorList>
    </citation>
    <scope>NUCLEOTIDE SEQUENCE [LARGE SCALE GENOMIC DNA]</scope>
    <source>
        <strain evidence="3 5">NCTC13832</strain>
    </source>
</reference>
<organism evidence="3 5">
    <name type="scientific">Staphylococcus microti</name>
    <dbReference type="NCBI Taxonomy" id="569857"/>
    <lineage>
        <taxon>Bacteria</taxon>
        <taxon>Bacillati</taxon>
        <taxon>Bacillota</taxon>
        <taxon>Bacilli</taxon>
        <taxon>Bacillales</taxon>
        <taxon>Staphylococcaceae</taxon>
        <taxon>Staphylococcus</taxon>
    </lineage>
</organism>
<accession>A0A0D6XQX6</accession>
<gene>
    <name evidence="3" type="ORF">NCTC13832_00892</name>
    <name evidence="2" type="ORF">TP70_04505</name>
</gene>
<evidence type="ECO:0000256" key="1">
    <source>
        <dbReference type="SAM" id="Phobius"/>
    </source>
</evidence>
<dbReference type="InterPro" id="IPR006541">
    <property type="entry name" value="Bacteriocin_ass"/>
</dbReference>
<proteinExistence type="predicted"/>
<dbReference type="STRING" id="569857.TP70_04505"/>
<feature type="transmembrane region" description="Helical" evidence="1">
    <location>
        <begin position="163"/>
        <end position="185"/>
    </location>
</feature>
<keyword evidence="1" id="KW-1133">Transmembrane helix</keyword>
<evidence type="ECO:0000313" key="3">
    <source>
        <dbReference type="EMBL" id="SUM57218.1"/>
    </source>
</evidence>
<dbReference type="Pfam" id="PF07242">
    <property type="entry name" value="DUF1430"/>
    <property type="match status" value="1"/>
</dbReference>
<keyword evidence="1" id="KW-0472">Membrane</keyword>
<evidence type="ECO:0000313" key="4">
    <source>
        <dbReference type="Proteomes" id="UP000032366"/>
    </source>
</evidence>
<reference evidence="2 4" key="1">
    <citation type="submission" date="2015-01" db="EMBL/GenBank/DDBJ databases">
        <authorList>
            <person name="Guo J."/>
        </authorList>
    </citation>
    <scope>NUCLEOTIDE SEQUENCE [LARGE SCALE GENOMIC DNA]</scope>
    <source>
        <strain evidence="2 4">DSM 22147</strain>
    </source>
</reference>